<protein>
    <submittedName>
        <fullName evidence="1">Uncharacterized protein</fullName>
    </submittedName>
</protein>
<accession>A0A6J5L8N2</accession>
<organism evidence="1">
    <name type="scientific">uncultured Caudovirales phage</name>
    <dbReference type="NCBI Taxonomy" id="2100421"/>
    <lineage>
        <taxon>Viruses</taxon>
        <taxon>Duplodnaviria</taxon>
        <taxon>Heunggongvirae</taxon>
        <taxon>Uroviricota</taxon>
        <taxon>Caudoviricetes</taxon>
        <taxon>Peduoviridae</taxon>
        <taxon>Maltschvirus</taxon>
        <taxon>Maltschvirus maltsch</taxon>
    </lineage>
</organism>
<name>A0A6J5L8N2_9CAUD</name>
<reference evidence="1" key="1">
    <citation type="submission" date="2020-04" db="EMBL/GenBank/DDBJ databases">
        <authorList>
            <person name="Chiriac C."/>
            <person name="Salcher M."/>
            <person name="Ghai R."/>
            <person name="Kavagutti S V."/>
        </authorList>
    </citation>
    <scope>NUCLEOTIDE SEQUENCE</scope>
</reference>
<evidence type="ECO:0000313" key="1">
    <source>
        <dbReference type="EMBL" id="CAB4128139.1"/>
    </source>
</evidence>
<gene>
    <name evidence="1" type="ORF">UFOVP100_12</name>
</gene>
<dbReference type="EMBL" id="LR796229">
    <property type="protein sequence ID" value="CAB4128139.1"/>
    <property type="molecule type" value="Genomic_DNA"/>
</dbReference>
<sequence length="85" mass="10272">MTRYIKIEVNEENEITKICNHDKEFEELMCKDDKMNFLSWLDFAIRNQEELKLENKHCCPEWNKGYLDALLDMKGHIFCLPITME</sequence>
<proteinExistence type="predicted"/>